<evidence type="ECO:0000313" key="2">
    <source>
        <dbReference type="Proteomes" id="UP000199126"/>
    </source>
</evidence>
<dbReference type="SUPFAM" id="SSF55144">
    <property type="entry name" value="LigT-like"/>
    <property type="match status" value="1"/>
</dbReference>
<dbReference type="RefSeq" id="WP_089821613.1">
    <property type="nucleotide sequence ID" value="NZ_FODV01000002.1"/>
</dbReference>
<dbReference type="InterPro" id="IPR009097">
    <property type="entry name" value="Cyclic_Pdiesterase"/>
</dbReference>
<sequence>MSIIVGPTLPEPYYSTVKDVWADLDAEFGFGSMVNPFPHFTLYGLDDADVDAVERVVSEVAANHGPFSVRTDGIGVFPGNHVYVPVTHSRTLGDLHGEMVDELRALGDPLMPFYEPGSWFPHVGLALGVDDEQVGEVVSFLLDYDFAWEFTVDNVEVEYLSDEASQFERVASVEL</sequence>
<dbReference type="PANTHER" id="PTHR40037">
    <property type="entry name" value="PHOSPHOESTERASE YJCG-RELATED"/>
    <property type="match status" value="1"/>
</dbReference>
<reference evidence="2" key="1">
    <citation type="submission" date="2016-10" db="EMBL/GenBank/DDBJ databases">
        <authorList>
            <person name="Varghese N."/>
            <person name="Submissions S."/>
        </authorList>
    </citation>
    <scope>NUCLEOTIDE SEQUENCE [LARGE SCALE GENOMIC DNA]</scope>
    <source>
        <strain evidence="2">CGMCC 1.10121</strain>
    </source>
</reference>
<organism evidence="1 2">
    <name type="scientific">Halogranum amylolyticum</name>
    <dbReference type="NCBI Taxonomy" id="660520"/>
    <lineage>
        <taxon>Archaea</taxon>
        <taxon>Methanobacteriati</taxon>
        <taxon>Methanobacteriota</taxon>
        <taxon>Stenosarchaea group</taxon>
        <taxon>Halobacteria</taxon>
        <taxon>Halobacteriales</taxon>
        <taxon>Haloferacaceae</taxon>
    </lineage>
</organism>
<keyword evidence="1" id="KW-0436">Ligase</keyword>
<accession>A0A1H8PKS6</accession>
<name>A0A1H8PKS6_9EURY</name>
<dbReference type="InterPro" id="IPR050580">
    <property type="entry name" value="2H_phosphoesterase_YjcG-like"/>
</dbReference>
<evidence type="ECO:0000313" key="1">
    <source>
        <dbReference type="EMBL" id="SEO42552.1"/>
    </source>
</evidence>
<proteinExistence type="predicted"/>
<dbReference type="GO" id="GO:0016874">
    <property type="term" value="F:ligase activity"/>
    <property type="evidence" value="ECO:0007669"/>
    <property type="project" value="UniProtKB-KW"/>
</dbReference>
<dbReference type="OrthoDB" id="350594at2157"/>
<dbReference type="EMBL" id="FODV01000002">
    <property type="protein sequence ID" value="SEO42552.1"/>
    <property type="molecule type" value="Genomic_DNA"/>
</dbReference>
<dbReference type="Pfam" id="PF13563">
    <property type="entry name" value="2_5_RNA_ligase2"/>
    <property type="match status" value="1"/>
</dbReference>
<dbReference type="Proteomes" id="UP000199126">
    <property type="component" value="Unassembled WGS sequence"/>
</dbReference>
<gene>
    <name evidence="1" type="ORF">SAMN04487948_102366</name>
</gene>
<keyword evidence="2" id="KW-1185">Reference proteome</keyword>
<protein>
    <submittedName>
        <fullName evidence="1">2'-5' RNA ligase superfamily protein</fullName>
    </submittedName>
</protein>
<dbReference type="Gene3D" id="3.90.1140.10">
    <property type="entry name" value="Cyclic phosphodiesterase"/>
    <property type="match status" value="1"/>
</dbReference>
<dbReference type="AlphaFoldDB" id="A0A1H8PKS6"/>
<dbReference type="PANTHER" id="PTHR40037:SF1">
    <property type="entry name" value="PHOSPHOESTERASE SAOUHSC_00951-RELATED"/>
    <property type="match status" value="1"/>
</dbReference>